<evidence type="ECO:0000313" key="2">
    <source>
        <dbReference type="EMBL" id="TVT97848.1"/>
    </source>
</evidence>
<gene>
    <name evidence="2" type="ORF">EJB05_56881</name>
</gene>
<reference evidence="2 3" key="1">
    <citation type="journal article" date="2019" name="Sci. Rep.">
        <title>A high-quality genome of Eragrostis curvula grass provides insights into Poaceae evolution and supports new strategies to enhance forage quality.</title>
        <authorList>
            <person name="Carballo J."/>
            <person name="Santos B.A.C.M."/>
            <person name="Zappacosta D."/>
            <person name="Garbus I."/>
            <person name="Selva J.P."/>
            <person name="Gallo C.A."/>
            <person name="Diaz A."/>
            <person name="Albertini E."/>
            <person name="Caccamo M."/>
            <person name="Echenique V."/>
        </authorList>
    </citation>
    <scope>NUCLEOTIDE SEQUENCE [LARGE SCALE GENOMIC DNA]</scope>
    <source>
        <strain evidence="3">cv. Victoria</strain>
        <tissue evidence="2">Leaf</tissue>
    </source>
</reference>
<accession>A0A5J9SGD4</accession>
<dbReference type="EMBL" id="RWGY01000930">
    <property type="protein sequence ID" value="TVT97848.1"/>
    <property type="molecule type" value="Genomic_DNA"/>
</dbReference>
<keyword evidence="3" id="KW-1185">Reference proteome</keyword>
<dbReference type="AlphaFoldDB" id="A0A5J9SGD4"/>
<sequence length="330" mass="36479">MHVKQWSGGLGLTMDSTDKQQSHSAITPNVNVQDKAKAPCGEFIGDKIEVLLGDALKALPTVLVGGTHWQSAVTSNVFAQDKEDVDEKFLKETSSETSEQSFDDLYEYDAYDFALADSDHKEHIQVSKKGKEKVQEVDSKKNPFEQLRSFAKDFTSKSVRLEKVIQDSSEGNAKTCKLRSVIDDAQSLLSQAMAEGHITCFAGHEVDAGTSLAHSRQAYFARRRVKGIETIVCRGGVVMVPTQAITGNAAVDQLNFILADAYSTISCVLQQRLRLAEFAEALGEESSEVDISFKKSVHQYRTACRKIRLDIMELGFQAGTFKQTSLRQLN</sequence>
<evidence type="ECO:0000313" key="3">
    <source>
        <dbReference type="Proteomes" id="UP000324897"/>
    </source>
</evidence>
<protein>
    <submittedName>
        <fullName evidence="2">Uncharacterized protein</fullName>
    </submittedName>
</protein>
<organism evidence="2 3">
    <name type="scientific">Eragrostis curvula</name>
    <name type="common">weeping love grass</name>
    <dbReference type="NCBI Taxonomy" id="38414"/>
    <lineage>
        <taxon>Eukaryota</taxon>
        <taxon>Viridiplantae</taxon>
        <taxon>Streptophyta</taxon>
        <taxon>Embryophyta</taxon>
        <taxon>Tracheophyta</taxon>
        <taxon>Spermatophyta</taxon>
        <taxon>Magnoliopsida</taxon>
        <taxon>Liliopsida</taxon>
        <taxon>Poales</taxon>
        <taxon>Poaceae</taxon>
        <taxon>PACMAD clade</taxon>
        <taxon>Chloridoideae</taxon>
        <taxon>Eragrostideae</taxon>
        <taxon>Eragrostidinae</taxon>
        <taxon>Eragrostis</taxon>
    </lineage>
</organism>
<proteinExistence type="predicted"/>
<name>A0A5J9SGD4_9POAL</name>
<dbReference type="Gramene" id="TVT97848">
    <property type="protein sequence ID" value="TVT97848"/>
    <property type="gene ID" value="EJB05_56881"/>
</dbReference>
<comment type="caution">
    <text evidence="2">The sequence shown here is derived from an EMBL/GenBank/DDBJ whole genome shotgun (WGS) entry which is preliminary data.</text>
</comment>
<dbReference type="Proteomes" id="UP000324897">
    <property type="component" value="Unassembled WGS sequence"/>
</dbReference>
<feature type="region of interest" description="Disordered" evidence="1">
    <location>
        <begin position="1"/>
        <end position="27"/>
    </location>
</feature>
<evidence type="ECO:0000256" key="1">
    <source>
        <dbReference type="SAM" id="MobiDB-lite"/>
    </source>
</evidence>